<reference evidence="1 2" key="1">
    <citation type="submission" date="2018-10" db="EMBL/GenBank/DDBJ databases">
        <title>Isolation, diversity and antifungal activity of actinobacteria from wheat.</title>
        <authorList>
            <person name="Han C."/>
        </authorList>
    </citation>
    <scope>NUCLEOTIDE SEQUENCE [LARGE SCALE GENOMIC DNA]</scope>
    <source>
        <strain evidence="1 2">NEAU-YY642</strain>
    </source>
</reference>
<gene>
    <name evidence="1" type="ORF">EBN88_21400</name>
</gene>
<evidence type="ECO:0008006" key="3">
    <source>
        <dbReference type="Google" id="ProtNLM"/>
    </source>
</evidence>
<evidence type="ECO:0000313" key="2">
    <source>
        <dbReference type="Proteomes" id="UP000278673"/>
    </source>
</evidence>
<comment type="caution">
    <text evidence="1">The sequence shown here is derived from an EMBL/GenBank/DDBJ whole genome shotgun (WGS) entry which is preliminary data.</text>
</comment>
<accession>A0A3M2LI81</accession>
<dbReference type="EMBL" id="RFFJ01000141">
    <property type="protein sequence ID" value="RMI36500.1"/>
    <property type="molecule type" value="Genomic_DNA"/>
</dbReference>
<dbReference type="SUPFAM" id="SSF52540">
    <property type="entry name" value="P-loop containing nucleoside triphosphate hydrolases"/>
    <property type="match status" value="1"/>
</dbReference>
<dbReference type="InterPro" id="IPR027417">
    <property type="entry name" value="P-loop_NTPase"/>
</dbReference>
<organism evidence="1 2">
    <name type="scientific">Streptomyces triticirhizae</name>
    <dbReference type="NCBI Taxonomy" id="2483353"/>
    <lineage>
        <taxon>Bacteria</taxon>
        <taxon>Bacillati</taxon>
        <taxon>Actinomycetota</taxon>
        <taxon>Actinomycetes</taxon>
        <taxon>Kitasatosporales</taxon>
        <taxon>Streptomycetaceae</taxon>
        <taxon>Streptomyces</taxon>
    </lineage>
</organism>
<dbReference type="AlphaFoldDB" id="A0A3M2LI81"/>
<dbReference type="Gene3D" id="3.40.50.300">
    <property type="entry name" value="P-loop containing nucleotide triphosphate hydrolases"/>
    <property type="match status" value="1"/>
</dbReference>
<proteinExistence type="predicted"/>
<dbReference type="Proteomes" id="UP000278673">
    <property type="component" value="Unassembled WGS sequence"/>
</dbReference>
<keyword evidence="2" id="KW-1185">Reference proteome</keyword>
<name>A0A3M2LI81_9ACTN</name>
<sequence>MLFVVGPPAVGKMTVGNEITRLTGMPVLHNHLTIEPVLPFFAFGSPPFQRLVGGFRRRLVEEVAASELPGLVFTYVWDFDDLGDERLVREYAEPFERRGGRVLLLELEADLDERLRRNSGADRLAAKPSKRDLAWSRRHLLEADAAHRLNSREEFDGCPAYLRIDNTHLAPGEVARRAVDHFGLPRAAA</sequence>
<protein>
    <recommendedName>
        <fullName evidence="3">Shikimate kinase</fullName>
    </recommendedName>
</protein>
<evidence type="ECO:0000313" key="1">
    <source>
        <dbReference type="EMBL" id="RMI36500.1"/>
    </source>
</evidence>